<comment type="caution">
    <text evidence="2">The sequence shown here is derived from an EMBL/GenBank/DDBJ whole genome shotgun (WGS) entry which is preliminary data.</text>
</comment>
<sequence length="236" mass="26311">MFSHNLRANCEAGELSDHVNGLQSTTIKSDSFVLDIERLEKDINANSRIKVSFFFLNLIISGIMPLFLPCTLAFFLFRFPKTNYLCAIKKKKLLFLFMCALLDDKLQRSISRKGTFRGVEKKNTANEKDISVIETSTRAALLGGGTPEKPLIVAMGGCDNFTNPPVHNQITIMGNPAVESKFGGKIFSFGRSSPSWTIDPRRILLFFATLSSMGTILLIYCTLHMSKHNGDYNALN</sequence>
<keyword evidence="1" id="KW-0812">Transmembrane</keyword>
<proteinExistence type="predicted"/>
<dbReference type="OrthoDB" id="893253at2759"/>
<accession>A0A8S0R382</accession>
<dbReference type="Gramene" id="OE9A006703T5">
    <property type="protein sequence ID" value="OE9A006703C5"/>
    <property type="gene ID" value="OE9A006703"/>
</dbReference>
<dbReference type="AlphaFoldDB" id="A0A8S0R382"/>
<protein>
    <submittedName>
        <fullName evidence="2">Uncharacterized protein</fullName>
    </submittedName>
</protein>
<reference evidence="2 3" key="1">
    <citation type="submission" date="2019-12" db="EMBL/GenBank/DDBJ databases">
        <authorList>
            <person name="Alioto T."/>
            <person name="Alioto T."/>
            <person name="Gomez Garrido J."/>
        </authorList>
    </citation>
    <scope>NUCLEOTIDE SEQUENCE [LARGE SCALE GENOMIC DNA]</scope>
</reference>
<name>A0A8S0R382_OLEEU</name>
<dbReference type="PANTHER" id="PTHR34064:SF4">
    <property type="entry name" value="PROTEIN, PUTATIVE-RELATED"/>
    <property type="match status" value="1"/>
</dbReference>
<evidence type="ECO:0000256" key="1">
    <source>
        <dbReference type="SAM" id="Phobius"/>
    </source>
</evidence>
<keyword evidence="3" id="KW-1185">Reference proteome</keyword>
<feature type="transmembrane region" description="Helical" evidence="1">
    <location>
        <begin position="54"/>
        <end position="77"/>
    </location>
</feature>
<evidence type="ECO:0000313" key="2">
    <source>
        <dbReference type="EMBL" id="CAA2973735.1"/>
    </source>
</evidence>
<gene>
    <name evidence="2" type="ORF">OLEA9_A006703</name>
</gene>
<dbReference type="PANTHER" id="PTHR34064">
    <property type="entry name" value="OS04G0672300 PROTEIN"/>
    <property type="match status" value="1"/>
</dbReference>
<organism evidence="2 3">
    <name type="scientific">Olea europaea subsp. europaea</name>
    <dbReference type="NCBI Taxonomy" id="158383"/>
    <lineage>
        <taxon>Eukaryota</taxon>
        <taxon>Viridiplantae</taxon>
        <taxon>Streptophyta</taxon>
        <taxon>Embryophyta</taxon>
        <taxon>Tracheophyta</taxon>
        <taxon>Spermatophyta</taxon>
        <taxon>Magnoliopsida</taxon>
        <taxon>eudicotyledons</taxon>
        <taxon>Gunneridae</taxon>
        <taxon>Pentapetalae</taxon>
        <taxon>asterids</taxon>
        <taxon>lamiids</taxon>
        <taxon>Lamiales</taxon>
        <taxon>Oleaceae</taxon>
        <taxon>Oleeae</taxon>
        <taxon>Olea</taxon>
    </lineage>
</organism>
<keyword evidence="1" id="KW-1133">Transmembrane helix</keyword>
<keyword evidence="1" id="KW-0472">Membrane</keyword>
<dbReference type="Proteomes" id="UP000594638">
    <property type="component" value="Unassembled WGS sequence"/>
</dbReference>
<dbReference type="EMBL" id="CACTIH010002123">
    <property type="protein sequence ID" value="CAA2973735.1"/>
    <property type="molecule type" value="Genomic_DNA"/>
</dbReference>
<evidence type="ECO:0000313" key="3">
    <source>
        <dbReference type="Proteomes" id="UP000594638"/>
    </source>
</evidence>
<feature type="transmembrane region" description="Helical" evidence="1">
    <location>
        <begin position="203"/>
        <end position="226"/>
    </location>
</feature>